<dbReference type="Gene3D" id="3.40.605.10">
    <property type="entry name" value="Aldehyde Dehydrogenase, Chain A, domain 1"/>
    <property type="match status" value="1"/>
</dbReference>
<organism evidence="4 5">
    <name type="scientific">Roseovarius nubinhibens</name>
    <dbReference type="NCBI Taxonomy" id="314263"/>
    <lineage>
        <taxon>Bacteria</taxon>
        <taxon>Pseudomonadati</taxon>
        <taxon>Pseudomonadota</taxon>
        <taxon>Alphaproteobacteria</taxon>
        <taxon>Rhodobacterales</taxon>
        <taxon>Roseobacteraceae</taxon>
        <taxon>Roseovarius</taxon>
    </lineage>
</organism>
<protein>
    <submittedName>
        <fullName evidence="4">Aldehyde dehydrogenase (NADP(+))</fullName>
    </submittedName>
</protein>
<dbReference type="GO" id="GO:0016491">
    <property type="term" value="F:oxidoreductase activity"/>
    <property type="evidence" value="ECO:0007669"/>
    <property type="project" value="UniProtKB-KW"/>
</dbReference>
<feature type="region of interest" description="Disordered" evidence="2">
    <location>
        <begin position="1"/>
        <end position="29"/>
    </location>
</feature>
<dbReference type="SUPFAM" id="SSF53720">
    <property type="entry name" value="ALDH-like"/>
    <property type="match status" value="1"/>
</dbReference>
<keyword evidence="1" id="KW-0560">Oxidoreductase</keyword>
<feature type="compositionally biased region" description="Gly residues" evidence="2">
    <location>
        <begin position="1"/>
        <end position="11"/>
    </location>
</feature>
<name>A0A348WEN9_9RHOB</name>
<evidence type="ECO:0000256" key="2">
    <source>
        <dbReference type="SAM" id="MobiDB-lite"/>
    </source>
</evidence>
<dbReference type="AlphaFoldDB" id="A0A348WEN9"/>
<dbReference type="EMBL" id="DMVW01000133">
    <property type="protein sequence ID" value="HAR53001.1"/>
    <property type="molecule type" value="Genomic_DNA"/>
</dbReference>
<feature type="non-terminal residue" evidence="4">
    <location>
        <position position="223"/>
    </location>
</feature>
<dbReference type="PANTHER" id="PTHR43353">
    <property type="entry name" value="SUCCINATE-SEMIALDEHYDE DEHYDROGENASE, MITOCHONDRIAL"/>
    <property type="match status" value="1"/>
</dbReference>
<dbReference type="InterPro" id="IPR016161">
    <property type="entry name" value="Ald_DH/histidinol_DH"/>
</dbReference>
<dbReference type="InterPro" id="IPR016162">
    <property type="entry name" value="Ald_DH_N"/>
</dbReference>
<dbReference type="InterPro" id="IPR050740">
    <property type="entry name" value="Aldehyde_DH_Superfamily"/>
</dbReference>
<evidence type="ECO:0000313" key="5">
    <source>
        <dbReference type="Proteomes" id="UP000264719"/>
    </source>
</evidence>
<reference evidence="4 5" key="1">
    <citation type="journal article" date="2018" name="Nat. Biotechnol.">
        <title>A standardized bacterial taxonomy based on genome phylogeny substantially revises the tree of life.</title>
        <authorList>
            <person name="Parks D.H."/>
            <person name="Chuvochina M."/>
            <person name="Waite D.W."/>
            <person name="Rinke C."/>
            <person name="Skarshewski A."/>
            <person name="Chaumeil P.A."/>
            <person name="Hugenholtz P."/>
        </authorList>
    </citation>
    <scope>NUCLEOTIDE SEQUENCE [LARGE SCALE GENOMIC DNA]</scope>
    <source>
        <strain evidence="4">UBA9169</strain>
    </source>
</reference>
<feature type="compositionally biased region" description="Polar residues" evidence="2">
    <location>
        <begin position="13"/>
        <end position="29"/>
    </location>
</feature>
<evidence type="ECO:0000313" key="4">
    <source>
        <dbReference type="EMBL" id="HAR53001.1"/>
    </source>
</evidence>
<dbReference type="Proteomes" id="UP000264719">
    <property type="component" value="Unassembled WGS sequence"/>
</dbReference>
<feature type="domain" description="Aldehyde dehydrogenase" evidence="3">
    <location>
        <begin position="16"/>
        <end position="222"/>
    </location>
</feature>
<dbReference type="PANTHER" id="PTHR43353:SF3">
    <property type="entry name" value="ALDEHYDE DEHYDROGENASE-RELATED"/>
    <property type="match status" value="1"/>
</dbReference>
<sequence length="223" mass="23495">MIAGEWVGGGETFANSPATGESDQFQSGTPAHVDQACEAAEDAFWSYASSSRESRADFLDAIADEMEARADIITEVGARESGLPTARLQGERGRTTGQLRLFADHIRKGAHLDRRVDSALPERQPMPRPDIRMIQRPIGPVAVFGASNFPLAFSTAGGDTAAALAAGCPVVVKGHSAHPGTGEIVAEAIHAAIQKCGVHPGVFSLIHANSREVGQTLVQHPLI</sequence>
<comment type="caution">
    <text evidence="4">The sequence shown here is derived from an EMBL/GenBank/DDBJ whole genome shotgun (WGS) entry which is preliminary data.</text>
</comment>
<accession>A0A348WEN9</accession>
<proteinExistence type="predicted"/>
<dbReference type="InterPro" id="IPR015590">
    <property type="entry name" value="Aldehyde_DH_dom"/>
</dbReference>
<evidence type="ECO:0000259" key="3">
    <source>
        <dbReference type="Pfam" id="PF00171"/>
    </source>
</evidence>
<evidence type="ECO:0000256" key="1">
    <source>
        <dbReference type="ARBA" id="ARBA00023002"/>
    </source>
</evidence>
<gene>
    <name evidence="4" type="ORF">DCS45_14155</name>
</gene>
<dbReference type="Pfam" id="PF00171">
    <property type="entry name" value="Aldedh"/>
    <property type="match status" value="1"/>
</dbReference>